<sequence length="152" mass="16541">MSASRRFRPVKHRQSGFTLIEVMIAILILAFGLLGFALLQTMSVRFSQSANDRTQATNLAYDILDQMRSNRLAAAQYGGNYTGTTTGCDPDAAITPGGYRTVWQCRLGSALGAGATGNVVYANGVATVTITWGDQRWDEVNPNTTFQVRSRL</sequence>
<dbReference type="Proteomes" id="UP000033067">
    <property type="component" value="Chromosome"/>
</dbReference>
<keyword evidence="3" id="KW-1185">Reference proteome</keyword>
<dbReference type="RefSeq" id="WP_082113017.1">
    <property type="nucleotide sequence ID" value="NZ_CP011144.1"/>
</dbReference>
<keyword evidence="1" id="KW-1133">Transmembrane helix</keyword>
<proteinExistence type="predicted"/>
<dbReference type="InterPro" id="IPR013362">
    <property type="entry name" value="Pilus_4_PilV"/>
</dbReference>
<reference evidence="2 3" key="1">
    <citation type="journal article" date="2015" name="Genome Announc.">
        <title>Complete Genome Sequence of Pseudoxanthomonas suwonensis Strain J1, a Cellulose-Degrading Bacterium Isolated from Leaf- and Wood-Enriched Soil.</title>
        <authorList>
            <person name="Hou L."/>
            <person name="Jiang J."/>
            <person name="Xu Z."/>
            <person name="Zhou Y."/>
            <person name="Leung F.C."/>
        </authorList>
    </citation>
    <scope>NUCLEOTIDE SEQUENCE [LARGE SCALE GENOMIC DNA]</scope>
    <source>
        <strain evidence="2 3">J1</strain>
    </source>
</reference>
<organism evidence="2 3">
    <name type="scientific">Pseudoxanthomonas suwonensis</name>
    <dbReference type="NCBI Taxonomy" id="314722"/>
    <lineage>
        <taxon>Bacteria</taxon>
        <taxon>Pseudomonadati</taxon>
        <taxon>Pseudomonadota</taxon>
        <taxon>Gammaproteobacteria</taxon>
        <taxon>Lysobacterales</taxon>
        <taxon>Lysobacteraceae</taxon>
        <taxon>Pseudoxanthomonas</taxon>
    </lineage>
</organism>
<dbReference type="AlphaFoldDB" id="A0A0E3UNU5"/>
<dbReference type="OrthoDB" id="8547299at2"/>
<keyword evidence="1" id="KW-0812">Transmembrane</keyword>
<protein>
    <submittedName>
        <fullName evidence="2">Pilus assembly protein PilV</fullName>
    </submittedName>
</protein>
<dbReference type="EMBL" id="CP011144">
    <property type="protein sequence ID" value="AKC87476.1"/>
    <property type="molecule type" value="Genomic_DNA"/>
</dbReference>
<evidence type="ECO:0000313" key="2">
    <source>
        <dbReference type="EMBL" id="AKC87476.1"/>
    </source>
</evidence>
<evidence type="ECO:0000256" key="1">
    <source>
        <dbReference type="SAM" id="Phobius"/>
    </source>
</evidence>
<dbReference type="InterPro" id="IPR045584">
    <property type="entry name" value="Pilin-like"/>
</dbReference>
<dbReference type="SUPFAM" id="SSF54523">
    <property type="entry name" value="Pili subunits"/>
    <property type="match status" value="1"/>
</dbReference>
<dbReference type="NCBIfam" id="TIGR02532">
    <property type="entry name" value="IV_pilin_GFxxxE"/>
    <property type="match status" value="1"/>
</dbReference>
<dbReference type="Pfam" id="PF07963">
    <property type="entry name" value="N_methyl"/>
    <property type="match status" value="1"/>
</dbReference>
<accession>A0A0E3UNU5</accession>
<dbReference type="PATRIC" id="fig|314722.6.peg.2739"/>
<dbReference type="PROSITE" id="PS00409">
    <property type="entry name" value="PROKAR_NTER_METHYL"/>
    <property type="match status" value="1"/>
</dbReference>
<dbReference type="KEGG" id="psuw:WQ53_12635"/>
<dbReference type="Gene3D" id="3.30.700.10">
    <property type="entry name" value="Glycoprotein, Type 4 Pilin"/>
    <property type="match status" value="1"/>
</dbReference>
<dbReference type="InterPro" id="IPR012902">
    <property type="entry name" value="N_methyl_site"/>
</dbReference>
<keyword evidence="1" id="KW-0472">Membrane</keyword>
<feature type="transmembrane region" description="Helical" evidence="1">
    <location>
        <begin position="20"/>
        <end position="39"/>
    </location>
</feature>
<evidence type="ECO:0000313" key="3">
    <source>
        <dbReference type="Proteomes" id="UP000033067"/>
    </source>
</evidence>
<name>A0A0E3UNU5_9GAMM</name>
<gene>
    <name evidence="2" type="ORF">WQ53_12635</name>
</gene>
<dbReference type="NCBIfam" id="TIGR02523">
    <property type="entry name" value="type_IV_pilV"/>
    <property type="match status" value="1"/>
</dbReference>